<dbReference type="Pfam" id="PF04563">
    <property type="entry name" value="RNA_pol_Rpb2_1"/>
    <property type="match status" value="1"/>
</dbReference>
<feature type="domain" description="RNA polymerase Rpb2" evidence="13">
    <location>
        <begin position="548"/>
        <end position="603"/>
    </location>
</feature>
<dbReference type="InterPro" id="IPR007641">
    <property type="entry name" value="RNA_pol_Rpb2_7"/>
</dbReference>
<keyword evidence="7" id="KW-0862">Zinc</keyword>
<keyword evidence="6" id="KW-0479">Metal-binding</keyword>
<dbReference type="Gene3D" id="2.40.50.150">
    <property type="match status" value="1"/>
</dbReference>
<dbReference type="InterPro" id="IPR007120">
    <property type="entry name" value="DNA-dir_RNAP_su2_dom"/>
</dbReference>
<dbReference type="Pfam" id="PF04560">
    <property type="entry name" value="RNA_pol_Rpb2_7"/>
    <property type="match status" value="1"/>
</dbReference>
<evidence type="ECO:0000256" key="1">
    <source>
        <dbReference type="ARBA" id="ARBA00006835"/>
    </source>
</evidence>
<dbReference type="GO" id="GO:0003677">
    <property type="term" value="F:DNA binding"/>
    <property type="evidence" value="ECO:0007669"/>
    <property type="project" value="InterPro"/>
</dbReference>
<dbReference type="InterPro" id="IPR007645">
    <property type="entry name" value="RNA_pol_Rpb2_3"/>
</dbReference>
<dbReference type="EC" id="2.7.7.6" evidence="2"/>
<keyword evidence="3" id="KW-0240">DNA-directed RNA polymerase</keyword>
<evidence type="ECO:0000256" key="3">
    <source>
        <dbReference type="ARBA" id="ARBA00022478"/>
    </source>
</evidence>
<reference evidence="14" key="1">
    <citation type="journal article" date="2020" name="Nature">
        <title>Giant virus diversity and host interactions through global metagenomics.</title>
        <authorList>
            <person name="Schulz F."/>
            <person name="Roux S."/>
            <person name="Paez-Espino D."/>
            <person name="Jungbluth S."/>
            <person name="Walsh D.A."/>
            <person name="Denef V.J."/>
            <person name="McMahon K.D."/>
            <person name="Konstantinidis K.T."/>
            <person name="Eloe-Fadrosh E.A."/>
            <person name="Kyrpides N.C."/>
            <person name="Woyke T."/>
        </authorList>
    </citation>
    <scope>NUCLEOTIDE SEQUENCE</scope>
    <source>
        <strain evidence="14">GVMAG-M-3300021354-14</strain>
    </source>
</reference>
<feature type="domain" description="RNA polymerase Rpb2" evidence="10">
    <location>
        <begin position="1052"/>
        <end position="1142"/>
    </location>
</feature>
<accession>A0A6C0CMV9</accession>
<dbReference type="Pfam" id="PF00562">
    <property type="entry name" value="RNA_pol_Rpb2_6"/>
    <property type="match status" value="1"/>
</dbReference>
<dbReference type="InterPro" id="IPR007644">
    <property type="entry name" value="RNA_pol_bsu_protrusion"/>
</dbReference>
<dbReference type="InterPro" id="IPR037033">
    <property type="entry name" value="DNA-dir_RNAP_su2_hyb_sf"/>
</dbReference>
<dbReference type="InterPro" id="IPR014724">
    <property type="entry name" value="RNA_pol_RPB2_OB-fold"/>
</dbReference>
<keyword evidence="5" id="KW-0548">Nucleotidyltransferase</keyword>
<evidence type="ECO:0000256" key="4">
    <source>
        <dbReference type="ARBA" id="ARBA00022679"/>
    </source>
</evidence>
<dbReference type="InterPro" id="IPR007646">
    <property type="entry name" value="RNA_pol_Rpb2_4"/>
</dbReference>
<dbReference type="GO" id="GO:0046872">
    <property type="term" value="F:metal ion binding"/>
    <property type="evidence" value="ECO:0007669"/>
    <property type="project" value="UniProtKB-KW"/>
</dbReference>
<evidence type="ECO:0000256" key="2">
    <source>
        <dbReference type="ARBA" id="ARBA00012418"/>
    </source>
</evidence>
<evidence type="ECO:0000259" key="11">
    <source>
        <dbReference type="Pfam" id="PF04563"/>
    </source>
</evidence>
<dbReference type="InterPro" id="IPR015712">
    <property type="entry name" value="DNA-dir_RNA_pol_su2"/>
</dbReference>
<evidence type="ECO:0000256" key="6">
    <source>
        <dbReference type="ARBA" id="ARBA00022723"/>
    </source>
</evidence>
<evidence type="ECO:0000256" key="7">
    <source>
        <dbReference type="ARBA" id="ARBA00022833"/>
    </source>
</evidence>
<dbReference type="Pfam" id="PF04566">
    <property type="entry name" value="RNA_pol_Rpb2_4"/>
    <property type="match status" value="1"/>
</dbReference>
<keyword evidence="4" id="KW-0808">Transferase</keyword>
<evidence type="ECO:0000259" key="12">
    <source>
        <dbReference type="Pfam" id="PF04565"/>
    </source>
</evidence>
<dbReference type="Pfam" id="PF04565">
    <property type="entry name" value="RNA_pol_Rpb2_3"/>
    <property type="match status" value="1"/>
</dbReference>
<dbReference type="Gene3D" id="3.90.1110.10">
    <property type="entry name" value="RNA polymerase Rpb2, domain 2"/>
    <property type="match status" value="1"/>
</dbReference>
<dbReference type="GO" id="GO:0006351">
    <property type="term" value="P:DNA-templated transcription"/>
    <property type="evidence" value="ECO:0007669"/>
    <property type="project" value="InterPro"/>
</dbReference>
<dbReference type="GO" id="GO:0003899">
    <property type="term" value="F:DNA-directed RNA polymerase activity"/>
    <property type="evidence" value="ECO:0007669"/>
    <property type="project" value="UniProtKB-EC"/>
</dbReference>
<feature type="domain" description="RNA polymerase Rpb2" evidence="12">
    <location>
        <begin position="451"/>
        <end position="507"/>
    </location>
</feature>
<feature type="domain" description="DNA-directed RNA polymerase subunit 2 hybrid-binding" evidence="9">
    <location>
        <begin position="675"/>
        <end position="1049"/>
    </location>
</feature>
<dbReference type="GO" id="GO:0032549">
    <property type="term" value="F:ribonucleoside binding"/>
    <property type="evidence" value="ECO:0007669"/>
    <property type="project" value="InterPro"/>
</dbReference>
<evidence type="ECO:0000259" key="10">
    <source>
        <dbReference type="Pfam" id="PF04560"/>
    </source>
</evidence>
<sequence length="1159" mass="131601">MDRFTILDAVINSQPTVQNIERYNELIEKWLKNLIIDYSACDTTYEEESTKKKYRFISTVSNYRAVRQHATPDESCWRNTNYSFDCIVDLTLCVYVDGVLYRTEHQKDFIIMSCPTMLFSVACVMSDGCDSQTAIENEMGSSFIMRGKRRFIPLMQRLEYNQPMFFKQKDLFRCEVRSEHLDRPHRSTSTVVFDISPARHGKLLGKSNLIMVCMPYLKPKVPLHVLALALGFDFVTFERYIYIMDEQPDYLKSLIGNHIHRMHYVHCGCKTKDDALDYIGVLYKKANKDPVERRNSIRSTIKSEILPHLNHTFETEEKTNYLKLSYIAWLVGRHYRFSEGLMPETVRDNYKYICFDGPAEHMASLIRITINTFNKECVKSIRRTLKQNPKKSKGTSAPAQKQIPIADRISLSKIYNRNRITPKIMSAVSTGRWSEDKKGISNQMKTTNSKLIASQLNKISSSLSHNPGKHVDPRMIDQSSYGYVCAAETPDGEKCGLIYTLAQTCMITNESDGYCLMQMLFEFDWKDIFVPIEAVPMPSYWKVIGPHGVLHGWVTDHELAIQRVIALRRNLSIDPHTAIYKVTELHAIYIKTHAGRATRPLLVTSNMNKLPAIAEKFQGTYIGLLQALLIHGVVEYLDPAEIHSGTICVALKPNEIKPFHTHLELGDAVFLGRLASQMIFSMYNQGPRLIYEIGMAKQYISPLSADDYAAGTTHVLHCGQTPLVRTQYEEEDQCDGLNCILAFIPHPNSQEDAMVFKKGFIDRGAFHCSSIRTHSAAQTPRNPTQAQDRFECPPKETFGKRMGDYSKLQPSGLPLPGTRLEVGDIVIGKTIPHVHVSDSSKVKVPSEFHDEKYHMYRRDASIQLRKDEAGVVHETIQSQNMYKVRVRTYRTVLRGDKFSIRNGQKGTVGKIESDENMPFNPTTGMIPDIIVGPTALPSRMTIGYLLEMLLGKAVAVTAKLELGIQDPEFSTKTTEETIAKIGEILKKHGYESTGRELLCDGATGNMLQCHIMMGPVWVGKMDHLVAKKIHARARGPVQPITWQPIEGRRNDGGFRFGHMENDAVAAYGASQILKERTTKVSDEFNMYVCKQCGFPADANPEIGLYMCRLCKTGQHLRLVRQSKSATVMFTELAADGIKTKFVLRDLPEYMQVKRRRTAD</sequence>
<evidence type="ECO:0000313" key="14">
    <source>
        <dbReference type="EMBL" id="QHT05029.1"/>
    </source>
</evidence>
<dbReference type="Gene3D" id="2.40.270.10">
    <property type="entry name" value="DNA-directed RNA polymerase, subunit 2, domain 6"/>
    <property type="match status" value="1"/>
</dbReference>
<evidence type="ECO:0000256" key="5">
    <source>
        <dbReference type="ARBA" id="ARBA00022695"/>
    </source>
</evidence>
<dbReference type="Gene3D" id="3.90.1100.10">
    <property type="match status" value="1"/>
</dbReference>
<dbReference type="AlphaFoldDB" id="A0A6C0CMV9"/>
<keyword evidence="8" id="KW-0804">Transcription</keyword>
<dbReference type="InterPro" id="IPR037034">
    <property type="entry name" value="RNA_pol_Rpb2_2_sf"/>
</dbReference>
<evidence type="ECO:0000259" key="9">
    <source>
        <dbReference type="Pfam" id="PF00562"/>
    </source>
</evidence>
<dbReference type="PANTHER" id="PTHR20856">
    <property type="entry name" value="DNA-DIRECTED RNA POLYMERASE I SUBUNIT 2"/>
    <property type="match status" value="1"/>
</dbReference>
<comment type="similarity">
    <text evidence="1">Belongs to the RNA polymerase beta chain family.</text>
</comment>
<evidence type="ECO:0000256" key="8">
    <source>
        <dbReference type="ARBA" id="ARBA00023163"/>
    </source>
</evidence>
<evidence type="ECO:0000259" key="13">
    <source>
        <dbReference type="Pfam" id="PF04566"/>
    </source>
</evidence>
<feature type="domain" description="RNA polymerase beta subunit protrusion" evidence="11">
    <location>
        <begin position="18"/>
        <end position="389"/>
    </location>
</feature>
<proteinExistence type="inferred from homology"/>
<organism evidence="14">
    <name type="scientific">viral metagenome</name>
    <dbReference type="NCBI Taxonomy" id="1070528"/>
    <lineage>
        <taxon>unclassified sequences</taxon>
        <taxon>metagenomes</taxon>
        <taxon>organismal metagenomes</taxon>
    </lineage>
</organism>
<dbReference type="SUPFAM" id="SSF64484">
    <property type="entry name" value="beta and beta-prime subunits of DNA dependent RNA-polymerase"/>
    <property type="match status" value="1"/>
</dbReference>
<dbReference type="EMBL" id="MN739448">
    <property type="protein sequence ID" value="QHT05029.1"/>
    <property type="molecule type" value="Genomic_DNA"/>
</dbReference>
<dbReference type="GO" id="GO:0000428">
    <property type="term" value="C:DNA-directed RNA polymerase complex"/>
    <property type="evidence" value="ECO:0007669"/>
    <property type="project" value="UniProtKB-KW"/>
</dbReference>
<protein>
    <recommendedName>
        <fullName evidence="2">DNA-directed RNA polymerase</fullName>
        <ecNumber evidence="2">2.7.7.6</ecNumber>
    </recommendedName>
</protein>
<name>A0A6C0CMV9_9ZZZZ</name>
<dbReference type="Gene3D" id="3.90.1800.10">
    <property type="entry name" value="RNA polymerase alpha subunit dimerisation domain"/>
    <property type="match status" value="1"/>
</dbReference>